<keyword evidence="5" id="KW-1185">Reference proteome</keyword>
<evidence type="ECO:0000313" key="3">
    <source>
        <dbReference type="EMBL" id="KLU84634.1"/>
    </source>
</evidence>
<evidence type="ECO:0000259" key="2">
    <source>
        <dbReference type="Pfam" id="PF19189"/>
    </source>
</evidence>
<dbReference type="eggNOG" id="ENOG502S7AT">
    <property type="taxonomic scope" value="Eukaryota"/>
</dbReference>
<reference evidence="4" key="5">
    <citation type="submission" date="2015-06" db="UniProtKB">
        <authorList>
            <consortium name="EnsemblFungi"/>
        </authorList>
    </citation>
    <scope>IDENTIFICATION</scope>
    <source>
        <strain evidence="4">ATCC 64411</strain>
    </source>
</reference>
<dbReference type="OrthoDB" id="2444174at2759"/>
<dbReference type="EnsemblFungi" id="MAPG_03674T0">
    <property type="protein sequence ID" value="MAPG_03674T0"/>
    <property type="gene ID" value="MAPG_03674"/>
</dbReference>
<protein>
    <recommendedName>
        <fullName evidence="2">Mtf2-like C-terminal domain-containing protein</fullName>
    </recommendedName>
</protein>
<evidence type="ECO:0000313" key="5">
    <source>
        <dbReference type="Proteomes" id="UP000011715"/>
    </source>
</evidence>
<dbReference type="GO" id="GO:0005739">
    <property type="term" value="C:mitochondrion"/>
    <property type="evidence" value="ECO:0007669"/>
    <property type="project" value="InterPro"/>
</dbReference>
<reference evidence="5" key="2">
    <citation type="submission" date="2010-05" db="EMBL/GenBank/DDBJ databases">
        <title>The genome sequence of Magnaporthe poae strain ATCC 64411.</title>
        <authorList>
            <person name="Ma L.-J."/>
            <person name="Dead R."/>
            <person name="Young S."/>
            <person name="Zeng Q."/>
            <person name="Koehrsen M."/>
            <person name="Alvarado L."/>
            <person name="Berlin A."/>
            <person name="Chapman S.B."/>
            <person name="Chen Z."/>
            <person name="Freedman E."/>
            <person name="Gellesch M."/>
            <person name="Goldberg J."/>
            <person name="Griggs A."/>
            <person name="Gujja S."/>
            <person name="Heilman E.R."/>
            <person name="Heiman D."/>
            <person name="Hepburn T."/>
            <person name="Howarth C."/>
            <person name="Jen D."/>
            <person name="Larson L."/>
            <person name="Mehta T."/>
            <person name="Neiman D."/>
            <person name="Pearson M."/>
            <person name="Roberts A."/>
            <person name="Saif S."/>
            <person name="Shea T."/>
            <person name="Shenoy N."/>
            <person name="Sisk P."/>
            <person name="Stolte C."/>
            <person name="Sykes S."/>
            <person name="Walk T."/>
            <person name="White J."/>
            <person name="Yandava C."/>
            <person name="Haas B."/>
            <person name="Nusbaum C."/>
            <person name="Birren B."/>
        </authorList>
    </citation>
    <scope>NUCLEOTIDE SEQUENCE [LARGE SCALE GENOMIC DNA]</scope>
    <source>
        <strain evidence="5">ATCC 64411 / 73-15</strain>
    </source>
</reference>
<dbReference type="PANTHER" id="PTHR39468">
    <property type="entry name" value="CHROMOSOME 7, WHOLE GENOME SHOTGUN SEQUENCE"/>
    <property type="match status" value="1"/>
</dbReference>
<gene>
    <name evidence="3" type="ORF">MAPG_03674</name>
</gene>
<organism evidence="4 5">
    <name type="scientific">Magnaporthiopsis poae (strain ATCC 64411 / 73-15)</name>
    <name type="common">Kentucky bluegrass fungus</name>
    <name type="synonym">Magnaporthe poae</name>
    <dbReference type="NCBI Taxonomy" id="644358"/>
    <lineage>
        <taxon>Eukaryota</taxon>
        <taxon>Fungi</taxon>
        <taxon>Dikarya</taxon>
        <taxon>Ascomycota</taxon>
        <taxon>Pezizomycotina</taxon>
        <taxon>Sordariomycetes</taxon>
        <taxon>Sordariomycetidae</taxon>
        <taxon>Magnaporthales</taxon>
        <taxon>Magnaporthaceae</taxon>
        <taxon>Magnaporthiopsis</taxon>
    </lineage>
</organism>
<dbReference type="Proteomes" id="UP000011715">
    <property type="component" value="Unassembled WGS sequence"/>
</dbReference>
<feature type="region of interest" description="Disordered" evidence="1">
    <location>
        <begin position="306"/>
        <end position="340"/>
    </location>
</feature>
<dbReference type="PANTHER" id="PTHR39468:SF1">
    <property type="entry name" value="MTF2-LIKE C-TERMINAL DOMAIN-CONTAINING PROTEIN"/>
    <property type="match status" value="1"/>
</dbReference>
<dbReference type="EMBL" id="ADBL01000873">
    <property type="status" value="NOT_ANNOTATED_CDS"/>
    <property type="molecule type" value="Genomic_DNA"/>
</dbReference>
<dbReference type="InterPro" id="IPR040009">
    <property type="entry name" value="Mtf2/C5D6.12-like"/>
</dbReference>
<dbReference type="Pfam" id="PF19189">
    <property type="entry name" value="Mtf2"/>
    <property type="match status" value="1"/>
</dbReference>
<accession>A0A0C4DUN4</accession>
<dbReference type="AlphaFoldDB" id="A0A0C4DUN4"/>
<feature type="domain" description="Mtf2-like C-terminal" evidence="2">
    <location>
        <begin position="272"/>
        <end position="430"/>
    </location>
</feature>
<evidence type="ECO:0000256" key="1">
    <source>
        <dbReference type="SAM" id="MobiDB-lite"/>
    </source>
</evidence>
<evidence type="ECO:0000313" key="4">
    <source>
        <dbReference type="EnsemblFungi" id="MAPG_03674T0"/>
    </source>
</evidence>
<proteinExistence type="predicted"/>
<dbReference type="VEuPathDB" id="FungiDB:MAPG_03674"/>
<reference evidence="3" key="3">
    <citation type="submission" date="2011-03" db="EMBL/GenBank/DDBJ databases">
        <title>Annotation of Magnaporthe poae ATCC 64411.</title>
        <authorList>
            <person name="Ma L.-J."/>
            <person name="Dead R."/>
            <person name="Young S.K."/>
            <person name="Zeng Q."/>
            <person name="Gargeya S."/>
            <person name="Fitzgerald M."/>
            <person name="Haas B."/>
            <person name="Abouelleil A."/>
            <person name="Alvarado L."/>
            <person name="Arachchi H.M."/>
            <person name="Berlin A."/>
            <person name="Brown A."/>
            <person name="Chapman S.B."/>
            <person name="Chen Z."/>
            <person name="Dunbar C."/>
            <person name="Freedman E."/>
            <person name="Gearin G."/>
            <person name="Gellesch M."/>
            <person name="Goldberg J."/>
            <person name="Griggs A."/>
            <person name="Gujja S."/>
            <person name="Heiman D."/>
            <person name="Howarth C."/>
            <person name="Larson L."/>
            <person name="Lui A."/>
            <person name="MacDonald P.J.P."/>
            <person name="Mehta T."/>
            <person name="Montmayeur A."/>
            <person name="Murphy C."/>
            <person name="Neiman D."/>
            <person name="Pearson M."/>
            <person name="Priest M."/>
            <person name="Roberts A."/>
            <person name="Saif S."/>
            <person name="Shea T."/>
            <person name="Shenoy N."/>
            <person name="Sisk P."/>
            <person name="Stolte C."/>
            <person name="Sykes S."/>
            <person name="Yandava C."/>
            <person name="Wortman J."/>
            <person name="Nusbaum C."/>
            <person name="Birren B."/>
        </authorList>
    </citation>
    <scope>NUCLEOTIDE SEQUENCE</scope>
    <source>
        <strain evidence="3">ATCC 64411</strain>
    </source>
</reference>
<dbReference type="STRING" id="644358.A0A0C4DUN4"/>
<reference evidence="4" key="4">
    <citation type="journal article" date="2015" name="G3 (Bethesda)">
        <title>Genome sequences of three phytopathogenic species of the Magnaporthaceae family of fungi.</title>
        <authorList>
            <person name="Okagaki L.H."/>
            <person name="Nunes C.C."/>
            <person name="Sailsbery J."/>
            <person name="Clay B."/>
            <person name="Brown D."/>
            <person name="John T."/>
            <person name="Oh Y."/>
            <person name="Young N."/>
            <person name="Fitzgerald M."/>
            <person name="Haas B.J."/>
            <person name="Zeng Q."/>
            <person name="Young S."/>
            <person name="Adiconis X."/>
            <person name="Fan L."/>
            <person name="Levin J.Z."/>
            <person name="Mitchell T.K."/>
            <person name="Okubara P.A."/>
            <person name="Farman M.L."/>
            <person name="Kohn L.M."/>
            <person name="Birren B."/>
            <person name="Ma L.-J."/>
            <person name="Dean R.A."/>
        </authorList>
    </citation>
    <scope>NUCLEOTIDE SEQUENCE</scope>
    <source>
        <strain evidence="4">ATCC 64411 / 73-15</strain>
    </source>
</reference>
<dbReference type="OMA" id="GPLYPAY"/>
<dbReference type="EMBL" id="GL876968">
    <property type="protein sequence ID" value="KLU84634.1"/>
    <property type="molecule type" value="Genomic_DNA"/>
</dbReference>
<feature type="region of interest" description="Disordered" evidence="1">
    <location>
        <begin position="217"/>
        <end position="256"/>
    </location>
</feature>
<sequence length="501" mass="55785">MTTSMLPFLYQTRTIQVLPRPAALRRHVFRDLLRPAPVRALHGSSVVRNQNYRLNSQDDKDIPFELPPDLAADPRFNPALQKNTSKEDKVFGTITPSERRAFDNIFKELELETLKAQGRSAMTFDAALRQPPDASRHQSIIGRILSDAVGEDWDSPNPSLPSKPFIQSMRKLHNVGADGHAAGSPLSPQVRYQALLRFPESLRAAAKRALGISDPAAPQTVDVAAEEEAAPESSQQDAPPPQPVEQEEPPLPLDRTIENYYLERARHDERRRIEKLMGAAKTDFELWDVLEREVFSVIGRLGLDKPLEKPKSRRGRRPKNAVTDKAPEAANVNPFAPSSGTGTVEPDINLQGYLYPEHLVCALQLMDSRFPGSRLALEILPRVKSLGLESFVLGASAQFYTTLMSLMWNRYNDGHAVLNLVEEMIHAGLETSYLVHGNLIREMGHLVERAGSGRAGPLALHISSHPTWASLRGVRIPHLHKAVAVEQEKKKSSGEFRVYAP</sequence>
<reference evidence="3" key="1">
    <citation type="submission" date="2010-05" db="EMBL/GenBank/DDBJ databases">
        <title>The Genome Sequence of Magnaporthe poae strain ATCC 64411.</title>
        <authorList>
            <consortium name="The Broad Institute Genome Sequencing Platform"/>
            <consortium name="Broad Institute Genome Sequencing Center for Infectious Disease"/>
            <person name="Ma L.-J."/>
            <person name="Dead R."/>
            <person name="Young S."/>
            <person name="Zeng Q."/>
            <person name="Koehrsen M."/>
            <person name="Alvarado L."/>
            <person name="Berlin A."/>
            <person name="Chapman S.B."/>
            <person name="Chen Z."/>
            <person name="Freedman E."/>
            <person name="Gellesch M."/>
            <person name="Goldberg J."/>
            <person name="Griggs A."/>
            <person name="Gujja S."/>
            <person name="Heilman E.R."/>
            <person name="Heiman D."/>
            <person name="Hepburn T."/>
            <person name="Howarth C."/>
            <person name="Jen D."/>
            <person name="Larson L."/>
            <person name="Mehta T."/>
            <person name="Neiman D."/>
            <person name="Pearson M."/>
            <person name="Roberts A."/>
            <person name="Saif S."/>
            <person name="Shea T."/>
            <person name="Shenoy N."/>
            <person name="Sisk P."/>
            <person name="Stolte C."/>
            <person name="Sykes S."/>
            <person name="Walk T."/>
            <person name="White J."/>
            <person name="Yandava C."/>
            <person name="Haas B."/>
            <person name="Nusbaum C."/>
            <person name="Birren B."/>
        </authorList>
    </citation>
    <scope>NUCLEOTIDE SEQUENCE</scope>
    <source>
        <strain evidence="3">ATCC 64411</strain>
    </source>
</reference>
<dbReference type="InterPro" id="IPR043837">
    <property type="entry name" value="Mtf2-like_C"/>
</dbReference>
<name>A0A0C4DUN4_MAGP6</name>